<comment type="caution">
    <text evidence="4">The sequence shown here is derived from an EMBL/GenBank/DDBJ whole genome shotgun (WGS) entry which is preliminary data.</text>
</comment>
<dbReference type="PROSITE" id="PS51352">
    <property type="entry name" value="THIOREDOXIN_2"/>
    <property type="match status" value="1"/>
</dbReference>
<keyword evidence="5" id="KW-1185">Reference proteome</keyword>
<feature type="domain" description="Thioredoxin" evidence="3">
    <location>
        <begin position="61"/>
        <end position="201"/>
    </location>
</feature>
<evidence type="ECO:0000259" key="3">
    <source>
        <dbReference type="PROSITE" id="PS51352"/>
    </source>
</evidence>
<evidence type="ECO:0000256" key="1">
    <source>
        <dbReference type="ARBA" id="ARBA00023157"/>
    </source>
</evidence>
<dbReference type="Gene3D" id="3.40.30.10">
    <property type="entry name" value="Glutaredoxin"/>
    <property type="match status" value="1"/>
</dbReference>
<organism evidence="4 5">
    <name type="scientific">Halobacillus seohaensis</name>
    <dbReference type="NCBI Taxonomy" id="447421"/>
    <lineage>
        <taxon>Bacteria</taxon>
        <taxon>Bacillati</taxon>
        <taxon>Bacillota</taxon>
        <taxon>Bacilli</taxon>
        <taxon>Bacillales</taxon>
        <taxon>Bacillaceae</taxon>
        <taxon>Halobacillus</taxon>
    </lineage>
</organism>
<accession>A0ABW2EDD4</accession>
<dbReference type="Proteomes" id="UP001596410">
    <property type="component" value="Unassembled WGS sequence"/>
</dbReference>
<sequence>MVKQISAALFLLILVGFIVYNEIDKENEASESTSELTEYDVSGNTEQEGTAMTAPNTPGGLEVGDQAPDFELETLDGETIKLSELTGKKVILNFWATWCPPCKVEMPEMEKFHQEYGDEVEVIAVNATGTESNRSDVASFIEEEKYTFPIVLDEELKVNNDYQVISIPTTYFIGSDGKIQEPRKVGPMTYDYMLEVKDALE</sequence>
<evidence type="ECO:0000256" key="2">
    <source>
        <dbReference type="SAM" id="MobiDB-lite"/>
    </source>
</evidence>
<dbReference type="InterPro" id="IPR013766">
    <property type="entry name" value="Thioredoxin_domain"/>
</dbReference>
<evidence type="ECO:0000313" key="4">
    <source>
        <dbReference type="EMBL" id="MFC7060330.1"/>
    </source>
</evidence>
<dbReference type="CDD" id="cd02966">
    <property type="entry name" value="TlpA_like_family"/>
    <property type="match status" value="1"/>
</dbReference>
<feature type="compositionally biased region" description="Polar residues" evidence="2">
    <location>
        <begin position="30"/>
        <end position="56"/>
    </location>
</feature>
<dbReference type="PROSITE" id="PS00194">
    <property type="entry name" value="THIOREDOXIN_1"/>
    <property type="match status" value="1"/>
</dbReference>
<dbReference type="InterPro" id="IPR050553">
    <property type="entry name" value="Thioredoxin_ResA/DsbE_sf"/>
</dbReference>
<proteinExistence type="predicted"/>
<reference evidence="5" key="1">
    <citation type="journal article" date="2019" name="Int. J. Syst. Evol. Microbiol.">
        <title>The Global Catalogue of Microorganisms (GCM) 10K type strain sequencing project: providing services to taxonomists for standard genome sequencing and annotation.</title>
        <authorList>
            <consortium name="The Broad Institute Genomics Platform"/>
            <consortium name="The Broad Institute Genome Sequencing Center for Infectious Disease"/>
            <person name="Wu L."/>
            <person name="Ma J."/>
        </authorList>
    </citation>
    <scope>NUCLEOTIDE SEQUENCE [LARGE SCALE GENOMIC DNA]</scope>
    <source>
        <strain evidence="5">CGMCC 4.1621</strain>
    </source>
</reference>
<keyword evidence="1" id="KW-1015">Disulfide bond</keyword>
<dbReference type="SUPFAM" id="SSF52833">
    <property type="entry name" value="Thioredoxin-like"/>
    <property type="match status" value="1"/>
</dbReference>
<gene>
    <name evidence="4" type="ORF">ACFQIC_00405</name>
</gene>
<dbReference type="PANTHER" id="PTHR42852">
    <property type="entry name" value="THIOL:DISULFIDE INTERCHANGE PROTEIN DSBE"/>
    <property type="match status" value="1"/>
</dbReference>
<protein>
    <submittedName>
        <fullName evidence="4">TlpA family protein disulfide reductase</fullName>
    </submittedName>
</protein>
<dbReference type="PANTHER" id="PTHR42852:SF1">
    <property type="entry name" value="THIOREDOXIN-LIKE PROTEIN YNEN"/>
    <property type="match status" value="1"/>
</dbReference>
<evidence type="ECO:0000313" key="5">
    <source>
        <dbReference type="Proteomes" id="UP001596410"/>
    </source>
</evidence>
<dbReference type="InterPro" id="IPR000866">
    <property type="entry name" value="AhpC/TSA"/>
</dbReference>
<dbReference type="InterPro" id="IPR036249">
    <property type="entry name" value="Thioredoxin-like_sf"/>
</dbReference>
<dbReference type="InterPro" id="IPR017937">
    <property type="entry name" value="Thioredoxin_CS"/>
</dbReference>
<dbReference type="Pfam" id="PF00578">
    <property type="entry name" value="AhpC-TSA"/>
    <property type="match status" value="1"/>
</dbReference>
<dbReference type="RefSeq" id="WP_204706180.1">
    <property type="nucleotide sequence ID" value="NZ_JBHSZV010000004.1"/>
</dbReference>
<feature type="region of interest" description="Disordered" evidence="2">
    <location>
        <begin position="29"/>
        <end position="60"/>
    </location>
</feature>
<dbReference type="EMBL" id="JBHSZV010000004">
    <property type="protein sequence ID" value="MFC7060330.1"/>
    <property type="molecule type" value="Genomic_DNA"/>
</dbReference>
<name>A0ABW2EDD4_9BACI</name>